<dbReference type="Proteomes" id="UP001223586">
    <property type="component" value="Unassembled WGS sequence"/>
</dbReference>
<sequence>MESGVIEIGIWRLLAAYLFVLLLIVIVKWRGISREKQIVLATLRMTIQLVLAGYILTFVFQNPNPFLIVLIVLVMEAFAVYNVFKQIKEPISNKLKYVIAISLCVGTLASLLYFNYMVIHFKPWYEPRYFIPIAGMIIGNSMTAITLGVKTLLEGLSSNKEKVEGALMLGASPKAAVKRYVDNAFDAAILPTINNMIGMGIVFLPGMMTGQMLAGISPILAIKYQIAVLLGILGGVSLTAVLFIHYGYRSFFNKHAQLIMK</sequence>
<feature type="transmembrane region" description="Helical" evidence="6">
    <location>
        <begin position="197"/>
        <end position="220"/>
    </location>
</feature>
<dbReference type="InterPro" id="IPR005226">
    <property type="entry name" value="UPF0014_fam"/>
</dbReference>
<keyword evidence="5 6" id="KW-0472">Membrane</keyword>
<feature type="transmembrane region" description="Helical" evidence="6">
    <location>
        <begin position="226"/>
        <end position="248"/>
    </location>
</feature>
<keyword evidence="3 6" id="KW-0812">Transmembrane</keyword>
<dbReference type="PANTHER" id="PTHR30028:SF0">
    <property type="entry name" value="PROTEIN ALUMINUM SENSITIVE 3"/>
    <property type="match status" value="1"/>
</dbReference>
<dbReference type="EMBL" id="JAUSTT010000039">
    <property type="protein sequence ID" value="MDQ0178300.1"/>
    <property type="molecule type" value="Genomic_DNA"/>
</dbReference>
<evidence type="ECO:0000256" key="6">
    <source>
        <dbReference type="SAM" id="Phobius"/>
    </source>
</evidence>
<evidence type="ECO:0000256" key="5">
    <source>
        <dbReference type="ARBA" id="ARBA00023136"/>
    </source>
</evidence>
<feature type="transmembrane region" description="Helical" evidence="6">
    <location>
        <begin position="96"/>
        <end position="117"/>
    </location>
</feature>
<gene>
    <name evidence="7" type="ORF">J2S08_004204</name>
</gene>
<comment type="subcellular location">
    <subcellularLocation>
        <location evidence="1">Membrane</location>
        <topology evidence="1">Multi-pass membrane protein</topology>
    </subcellularLocation>
</comment>
<evidence type="ECO:0000256" key="2">
    <source>
        <dbReference type="ARBA" id="ARBA00005268"/>
    </source>
</evidence>
<evidence type="ECO:0000256" key="4">
    <source>
        <dbReference type="ARBA" id="ARBA00022989"/>
    </source>
</evidence>
<evidence type="ECO:0000256" key="1">
    <source>
        <dbReference type="ARBA" id="ARBA00004141"/>
    </source>
</evidence>
<reference evidence="7 8" key="1">
    <citation type="submission" date="2023-07" db="EMBL/GenBank/DDBJ databases">
        <title>Genomic Encyclopedia of Type Strains, Phase IV (KMG-IV): sequencing the most valuable type-strain genomes for metagenomic binning, comparative biology and taxonomic classification.</title>
        <authorList>
            <person name="Goeker M."/>
        </authorList>
    </citation>
    <scope>NUCLEOTIDE SEQUENCE [LARGE SCALE GENOMIC DNA]</scope>
    <source>
        <strain evidence="7 8">DSM 23837</strain>
    </source>
</reference>
<feature type="transmembrane region" description="Helical" evidence="6">
    <location>
        <begin position="38"/>
        <end position="60"/>
    </location>
</feature>
<proteinExistence type="inferred from homology"/>
<feature type="transmembrane region" description="Helical" evidence="6">
    <location>
        <begin position="66"/>
        <end position="84"/>
    </location>
</feature>
<keyword evidence="8" id="KW-1185">Reference proteome</keyword>
<accession>A0ABT9WYD3</accession>
<protein>
    <submittedName>
        <fullName evidence="7">ABC transport system permease protein</fullName>
    </submittedName>
</protein>
<organism evidence="7 8">
    <name type="scientific">Bacillus chungangensis</name>
    <dbReference type="NCBI Taxonomy" id="587633"/>
    <lineage>
        <taxon>Bacteria</taxon>
        <taxon>Bacillati</taxon>
        <taxon>Bacillota</taxon>
        <taxon>Bacilli</taxon>
        <taxon>Bacillales</taxon>
        <taxon>Bacillaceae</taxon>
        <taxon>Bacillus</taxon>
    </lineage>
</organism>
<dbReference type="Pfam" id="PF03649">
    <property type="entry name" value="UPF0014"/>
    <property type="match status" value="1"/>
</dbReference>
<feature type="transmembrane region" description="Helical" evidence="6">
    <location>
        <begin position="129"/>
        <end position="153"/>
    </location>
</feature>
<comment type="similarity">
    <text evidence="2">Belongs to the UPF0014 family.</text>
</comment>
<evidence type="ECO:0000313" key="7">
    <source>
        <dbReference type="EMBL" id="MDQ0178300.1"/>
    </source>
</evidence>
<keyword evidence="4 6" id="KW-1133">Transmembrane helix</keyword>
<dbReference type="PANTHER" id="PTHR30028">
    <property type="entry name" value="UPF0014 INNER MEMBRANE PROTEIN YBBM-RELATED"/>
    <property type="match status" value="1"/>
</dbReference>
<evidence type="ECO:0000313" key="8">
    <source>
        <dbReference type="Proteomes" id="UP001223586"/>
    </source>
</evidence>
<name>A0ABT9WYD3_9BACI</name>
<feature type="transmembrane region" description="Helical" evidence="6">
    <location>
        <begin position="6"/>
        <end position="26"/>
    </location>
</feature>
<evidence type="ECO:0000256" key="3">
    <source>
        <dbReference type="ARBA" id="ARBA00022692"/>
    </source>
</evidence>
<dbReference type="RefSeq" id="WP_307232998.1">
    <property type="nucleotide sequence ID" value="NZ_JAUSTT010000039.1"/>
</dbReference>
<comment type="caution">
    <text evidence="7">The sequence shown here is derived from an EMBL/GenBank/DDBJ whole genome shotgun (WGS) entry which is preliminary data.</text>
</comment>